<keyword evidence="5 17" id="KW-1133">Transmembrane helix</keyword>
<feature type="transmembrane region" description="Helical" evidence="17">
    <location>
        <begin position="162"/>
        <end position="179"/>
    </location>
</feature>
<evidence type="ECO:0000256" key="11">
    <source>
        <dbReference type="ARBA" id="ARBA00048701"/>
    </source>
</evidence>
<evidence type="ECO:0000256" key="9">
    <source>
        <dbReference type="ARBA" id="ARBA00047863"/>
    </source>
</evidence>
<comment type="catalytic activity">
    <reaction evidence="16">
        <text>12-(9Z-hexadecenoyloxy)-octadecanoate + H2O = 12-hydroxyoctadecanoate + (9Z)-hexadecenoate + H(+)</text>
        <dbReference type="Rhea" id="RHEA:52072"/>
        <dbReference type="ChEBI" id="CHEBI:15377"/>
        <dbReference type="ChEBI" id="CHEBI:15378"/>
        <dbReference type="ChEBI" id="CHEBI:32372"/>
        <dbReference type="ChEBI" id="CHEBI:84201"/>
        <dbReference type="ChEBI" id="CHEBI:136312"/>
    </reaction>
    <physiologicalReaction direction="left-to-right" evidence="16">
        <dbReference type="Rhea" id="RHEA:52073"/>
    </physiologicalReaction>
</comment>
<reference evidence="19" key="1">
    <citation type="submission" date="2022-11" db="UniProtKB">
        <authorList>
            <consortium name="WormBaseParasite"/>
        </authorList>
    </citation>
    <scope>IDENTIFICATION</scope>
</reference>
<protein>
    <submittedName>
        <fullName evidence="19">Uncharacterized protein</fullName>
    </submittedName>
</protein>
<comment type="catalytic activity">
    <reaction evidence="8">
        <text>13-octadecanoyloxy-octadecanoate + H2O = 13-hydroxy-octadecanoate + octadecanoate + H(+)</text>
        <dbReference type="Rhea" id="RHEA:52084"/>
        <dbReference type="ChEBI" id="CHEBI:15377"/>
        <dbReference type="ChEBI" id="CHEBI:15378"/>
        <dbReference type="ChEBI" id="CHEBI:25629"/>
        <dbReference type="ChEBI" id="CHEBI:136304"/>
        <dbReference type="ChEBI" id="CHEBI:136335"/>
    </reaction>
    <physiologicalReaction direction="left-to-right" evidence="8">
        <dbReference type="Rhea" id="RHEA:52085"/>
    </physiologicalReaction>
</comment>
<evidence type="ECO:0000256" key="17">
    <source>
        <dbReference type="SAM" id="Phobius"/>
    </source>
</evidence>
<dbReference type="Pfam" id="PF04750">
    <property type="entry name" value="Far-17a_AIG1"/>
    <property type="match status" value="1"/>
</dbReference>
<name>A0A915Q4W1_9BILA</name>
<evidence type="ECO:0000313" key="18">
    <source>
        <dbReference type="Proteomes" id="UP000887581"/>
    </source>
</evidence>
<keyword evidence="6 17" id="KW-0472">Membrane</keyword>
<dbReference type="WBParaSite" id="sdigi.contig591.g9136.t1">
    <property type="protein sequence ID" value="sdigi.contig591.g9136.t1"/>
    <property type="gene ID" value="sdigi.contig591.g9136"/>
</dbReference>
<comment type="catalytic activity">
    <reaction evidence="15">
        <text>13-(9Z-hexadecenoyloxy)-octadecanoate + H2O = 13-hydroxy-octadecanoate + (9Z)-hexadecenoate + H(+)</text>
        <dbReference type="Rhea" id="RHEA:52076"/>
        <dbReference type="ChEBI" id="CHEBI:15377"/>
        <dbReference type="ChEBI" id="CHEBI:15378"/>
        <dbReference type="ChEBI" id="CHEBI:32372"/>
        <dbReference type="ChEBI" id="CHEBI:136304"/>
        <dbReference type="ChEBI" id="CHEBI:136315"/>
    </reaction>
    <physiologicalReaction direction="left-to-right" evidence="15">
        <dbReference type="Rhea" id="RHEA:52077"/>
    </physiologicalReaction>
</comment>
<keyword evidence="18" id="KW-1185">Reference proteome</keyword>
<evidence type="ECO:0000256" key="8">
    <source>
        <dbReference type="ARBA" id="ARBA00047427"/>
    </source>
</evidence>
<dbReference type="PANTHER" id="PTHR10989:SF23">
    <property type="entry name" value="FAR-17A_AIG1-LIKE PROTEIN"/>
    <property type="match status" value="1"/>
</dbReference>
<comment type="catalytic activity">
    <reaction evidence="13">
        <text>9-octadecanoyloxy-octadecanoate + H2O = 9-hydroxy-octadecanoate + octadecanoate + H(+)</text>
        <dbReference type="Rhea" id="RHEA:52096"/>
        <dbReference type="ChEBI" id="CHEBI:15377"/>
        <dbReference type="ChEBI" id="CHEBI:15378"/>
        <dbReference type="ChEBI" id="CHEBI:25629"/>
        <dbReference type="ChEBI" id="CHEBI:136286"/>
        <dbReference type="ChEBI" id="CHEBI:136373"/>
    </reaction>
    <physiologicalReaction direction="left-to-right" evidence="13">
        <dbReference type="Rhea" id="RHEA:52097"/>
    </physiologicalReaction>
</comment>
<evidence type="ECO:0000256" key="14">
    <source>
        <dbReference type="ARBA" id="ARBA00049296"/>
    </source>
</evidence>
<evidence type="ECO:0000256" key="10">
    <source>
        <dbReference type="ARBA" id="ARBA00048680"/>
    </source>
</evidence>
<feature type="transmembrane region" description="Helical" evidence="17">
    <location>
        <begin position="7"/>
        <end position="27"/>
    </location>
</feature>
<evidence type="ECO:0000256" key="3">
    <source>
        <dbReference type="ARBA" id="ARBA00009300"/>
    </source>
</evidence>
<evidence type="ECO:0000256" key="13">
    <source>
        <dbReference type="ARBA" id="ARBA00049221"/>
    </source>
</evidence>
<comment type="similarity">
    <text evidence="3">Belongs to the AIG1 family.</text>
</comment>
<evidence type="ECO:0000256" key="5">
    <source>
        <dbReference type="ARBA" id="ARBA00022989"/>
    </source>
</evidence>
<dbReference type="AlphaFoldDB" id="A0A915Q4W1"/>
<evidence type="ECO:0000256" key="7">
    <source>
        <dbReference type="ARBA" id="ARBA00047368"/>
    </source>
</evidence>
<evidence type="ECO:0000256" key="2">
    <source>
        <dbReference type="ARBA" id="ARBA00004127"/>
    </source>
</evidence>
<comment type="catalytic activity">
    <reaction evidence="1">
        <text>9-(9Z-hexadecenoyloxy)-octadecanoate + H2O = (9Z)-hexadecenoate + 9-hydroxy-octadecanoate + H(+)</text>
        <dbReference type="Rhea" id="RHEA:52068"/>
        <dbReference type="ChEBI" id="CHEBI:15377"/>
        <dbReference type="ChEBI" id="CHEBI:15378"/>
        <dbReference type="ChEBI" id="CHEBI:32372"/>
        <dbReference type="ChEBI" id="CHEBI:136286"/>
        <dbReference type="ChEBI" id="CHEBI:136309"/>
    </reaction>
    <physiologicalReaction direction="left-to-right" evidence="1">
        <dbReference type="Rhea" id="RHEA:52069"/>
    </physiologicalReaction>
</comment>
<feature type="transmembrane region" description="Helical" evidence="17">
    <location>
        <begin position="39"/>
        <end position="63"/>
    </location>
</feature>
<dbReference type="Proteomes" id="UP000887581">
    <property type="component" value="Unplaced"/>
</dbReference>
<evidence type="ECO:0000256" key="6">
    <source>
        <dbReference type="ARBA" id="ARBA00023136"/>
    </source>
</evidence>
<sequence length="180" mass="20798">MCVFRVMIYGVMAVVFLFAIGYDIFYMPRIGHTWWIYKLVMLTMIDLVLQAVYYTLCFVCAVLDISSEKIDHGLHKKHSAPPGYWRNSRLHRISDFMYFTSILPVGATTCILFWALNAMEPTMVMPKWAQEIIPPFMNHITHTAPLPFTLIDTLLTCHRAPSRRVGSIITVALVVFYFIL</sequence>
<comment type="catalytic activity">
    <reaction evidence="9">
        <text>9-hexadecanoyloxy-octadecanoate + H2O = 9-hydroxy-octadecanoate + hexadecanoate + H(+)</text>
        <dbReference type="Rhea" id="RHEA:52052"/>
        <dbReference type="ChEBI" id="CHEBI:7896"/>
        <dbReference type="ChEBI" id="CHEBI:15377"/>
        <dbReference type="ChEBI" id="CHEBI:15378"/>
        <dbReference type="ChEBI" id="CHEBI:83670"/>
        <dbReference type="ChEBI" id="CHEBI:136286"/>
    </reaction>
    <physiologicalReaction direction="left-to-right" evidence="9">
        <dbReference type="Rhea" id="RHEA:52053"/>
    </physiologicalReaction>
</comment>
<dbReference type="InterPro" id="IPR006838">
    <property type="entry name" value="ADTRP_AIG1"/>
</dbReference>
<dbReference type="GO" id="GO:0016020">
    <property type="term" value="C:membrane"/>
    <property type="evidence" value="ECO:0007669"/>
    <property type="project" value="InterPro"/>
</dbReference>
<proteinExistence type="inferred from homology"/>
<comment type="catalytic activity">
    <reaction evidence="14">
        <text>13-(9Z-octadecenoyloxy)-octadecanoate + H2O = 13-hydroxy-octadecanoate + (9Z)-octadecenoate + H(+)</text>
        <dbReference type="Rhea" id="RHEA:52064"/>
        <dbReference type="ChEBI" id="CHEBI:15377"/>
        <dbReference type="ChEBI" id="CHEBI:15378"/>
        <dbReference type="ChEBI" id="CHEBI:30823"/>
        <dbReference type="ChEBI" id="CHEBI:136303"/>
        <dbReference type="ChEBI" id="CHEBI:136304"/>
    </reaction>
    <physiologicalReaction direction="left-to-right" evidence="14">
        <dbReference type="Rhea" id="RHEA:52065"/>
    </physiologicalReaction>
</comment>
<comment type="subcellular location">
    <subcellularLocation>
        <location evidence="2">Endomembrane system</location>
        <topology evidence="2">Multi-pass membrane protein</topology>
    </subcellularLocation>
</comment>
<dbReference type="GO" id="GO:0012505">
    <property type="term" value="C:endomembrane system"/>
    <property type="evidence" value="ECO:0007669"/>
    <property type="project" value="UniProtKB-SubCell"/>
</dbReference>
<comment type="catalytic activity">
    <reaction evidence="12">
        <text>9-(9Z-octadecenoyloxy)-octadecanoate + H2O = 9-hydroxy-octadecanoate + (9Z)-octadecenoate + H(+)</text>
        <dbReference type="Rhea" id="RHEA:52048"/>
        <dbReference type="ChEBI" id="CHEBI:15377"/>
        <dbReference type="ChEBI" id="CHEBI:15378"/>
        <dbReference type="ChEBI" id="CHEBI:30823"/>
        <dbReference type="ChEBI" id="CHEBI:136282"/>
        <dbReference type="ChEBI" id="CHEBI:136286"/>
    </reaction>
    <physiologicalReaction direction="left-to-right" evidence="12">
        <dbReference type="Rhea" id="RHEA:52049"/>
    </physiologicalReaction>
</comment>
<evidence type="ECO:0000313" key="19">
    <source>
        <dbReference type="WBParaSite" id="sdigi.contig591.g9136.t1"/>
    </source>
</evidence>
<evidence type="ECO:0000256" key="16">
    <source>
        <dbReference type="ARBA" id="ARBA00049428"/>
    </source>
</evidence>
<keyword evidence="4 17" id="KW-0812">Transmembrane</keyword>
<evidence type="ECO:0000256" key="15">
    <source>
        <dbReference type="ARBA" id="ARBA00049322"/>
    </source>
</evidence>
<feature type="transmembrane region" description="Helical" evidence="17">
    <location>
        <begin position="96"/>
        <end position="116"/>
    </location>
</feature>
<evidence type="ECO:0000256" key="12">
    <source>
        <dbReference type="ARBA" id="ARBA00048800"/>
    </source>
</evidence>
<accession>A0A915Q4W1</accession>
<comment type="catalytic activity">
    <reaction evidence="11">
        <text>12-(9Z-octadecenoyloxy)-octadecanoate + H2O = 12-hydroxyoctadecanoate + (9Z)-octadecenoate + H(+)</text>
        <dbReference type="Rhea" id="RHEA:52060"/>
        <dbReference type="ChEBI" id="CHEBI:15377"/>
        <dbReference type="ChEBI" id="CHEBI:15378"/>
        <dbReference type="ChEBI" id="CHEBI:30823"/>
        <dbReference type="ChEBI" id="CHEBI:84201"/>
        <dbReference type="ChEBI" id="CHEBI:136302"/>
    </reaction>
    <physiologicalReaction direction="left-to-right" evidence="11">
        <dbReference type="Rhea" id="RHEA:52061"/>
    </physiologicalReaction>
</comment>
<comment type="catalytic activity">
    <reaction evidence="7">
        <text>12-hexadecanoyloxy-octadecanoate + H2O = 12-hydroxyoctadecanoate + hexadecanoate + H(+)</text>
        <dbReference type="Rhea" id="RHEA:52056"/>
        <dbReference type="ChEBI" id="CHEBI:7896"/>
        <dbReference type="ChEBI" id="CHEBI:15377"/>
        <dbReference type="ChEBI" id="CHEBI:15378"/>
        <dbReference type="ChEBI" id="CHEBI:83677"/>
        <dbReference type="ChEBI" id="CHEBI:84201"/>
    </reaction>
    <physiologicalReaction direction="left-to-right" evidence="7">
        <dbReference type="Rhea" id="RHEA:52057"/>
    </physiologicalReaction>
</comment>
<evidence type="ECO:0000256" key="1">
    <source>
        <dbReference type="ARBA" id="ARBA00000923"/>
    </source>
</evidence>
<dbReference type="PANTHER" id="PTHR10989">
    <property type="entry name" value="ANDROGEN-INDUCED PROTEIN 1-RELATED"/>
    <property type="match status" value="1"/>
</dbReference>
<organism evidence="18 19">
    <name type="scientific">Setaria digitata</name>
    <dbReference type="NCBI Taxonomy" id="48799"/>
    <lineage>
        <taxon>Eukaryota</taxon>
        <taxon>Metazoa</taxon>
        <taxon>Ecdysozoa</taxon>
        <taxon>Nematoda</taxon>
        <taxon>Chromadorea</taxon>
        <taxon>Rhabditida</taxon>
        <taxon>Spirurina</taxon>
        <taxon>Spiruromorpha</taxon>
        <taxon>Filarioidea</taxon>
        <taxon>Setariidae</taxon>
        <taxon>Setaria</taxon>
    </lineage>
</organism>
<evidence type="ECO:0000256" key="4">
    <source>
        <dbReference type="ARBA" id="ARBA00022692"/>
    </source>
</evidence>
<comment type="catalytic activity">
    <reaction evidence="10">
        <text>12-octadecanoyloxy-octadecanoate + H2O = 12-hydroxyoctadecanoate + octadecanoate + H(+)</text>
        <dbReference type="Rhea" id="RHEA:52080"/>
        <dbReference type="ChEBI" id="CHEBI:15377"/>
        <dbReference type="ChEBI" id="CHEBI:15378"/>
        <dbReference type="ChEBI" id="CHEBI:25629"/>
        <dbReference type="ChEBI" id="CHEBI:84201"/>
        <dbReference type="ChEBI" id="CHEBI:136330"/>
    </reaction>
    <physiologicalReaction direction="left-to-right" evidence="10">
        <dbReference type="Rhea" id="RHEA:52081"/>
    </physiologicalReaction>
</comment>